<evidence type="ECO:0000256" key="1">
    <source>
        <dbReference type="SAM" id="Phobius"/>
    </source>
</evidence>
<keyword evidence="1" id="KW-1133">Transmembrane helix</keyword>
<keyword evidence="1" id="KW-0472">Membrane</keyword>
<dbReference type="AlphaFoldDB" id="A0A8K0WKJ6"/>
<keyword evidence="1" id="KW-0812">Transmembrane</keyword>
<reference evidence="2" key="1">
    <citation type="journal article" date="2021" name="Nat. Commun.">
        <title>Genetic determinants of endophytism in the Arabidopsis root mycobiome.</title>
        <authorList>
            <person name="Mesny F."/>
            <person name="Miyauchi S."/>
            <person name="Thiergart T."/>
            <person name="Pickel B."/>
            <person name="Atanasova L."/>
            <person name="Karlsson M."/>
            <person name="Huettel B."/>
            <person name="Barry K.W."/>
            <person name="Haridas S."/>
            <person name="Chen C."/>
            <person name="Bauer D."/>
            <person name="Andreopoulos W."/>
            <person name="Pangilinan J."/>
            <person name="LaButti K."/>
            <person name="Riley R."/>
            <person name="Lipzen A."/>
            <person name="Clum A."/>
            <person name="Drula E."/>
            <person name="Henrissat B."/>
            <person name="Kohler A."/>
            <person name="Grigoriev I.V."/>
            <person name="Martin F.M."/>
            <person name="Hacquard S."/>
        </authorList>
    </citation>
    <scope>NUCLEOTIDE SEQUENCE</scope>
    <source>
        <strain evidence="2">MPI-CAGE-CH-0235</strain>
    </source>
</reference>
<organism evidence="2 3">
    <name type="scientific">Stachybotrys elegans</name>
    <dbReference type="NCBI Taxonomy" id="80388"/>
    <lineage>
        <taxon>Eukaryota</taxon>
        <taxon>Fungi</taxon>
        <taxon>Dikarya</taxon>
        <taxon>Ascomycota</taxon>
        <taxon>Pezizomycotina</taxon>
        <taxon>Sordariomycetes</taxon>
        <taxon>Hypocreomycetidae</taxon>
        <taxon>Hypocreales</taxon>
        <taxon>Stachybotryaceae</taxon>
        <taxon>Stachybotrys</taxon>
    </lineage>
</organism>
<name>A0A8K0WKJ6_9HYPO</name>
<accession>A0A8K0WKJ6</accession>
<sequence>MHWPVPRRTQGRTLGRSRLSRVALSTVPGMLTMTIAVIYARARSCFLCSCWSTGRHPWFYHVQQAGAYQVVHPYQPSRYSDASQLGTFRNRARFLTAALLILLPCLGHAAYSLRHALLVACRIGNGDGQSCICSQQFQVDRGGEKPRQHAQTRLF</sequence>
<proteinExistence type="predicted"/>
<dbReference type="Proteomes" id="UP000813444">
    <property type="component" value="Unassembled WGS sequence"/>
</dbReference>
<gene>
    <name evidence="2" type="ORF">B0I35DRAFT_446631</name>
</gene>
<evidence type="ECO:0000313" key="3">
    <source>
        <dbReference type="Proteomes" id="UP000813444"/>
    </source>
</evidence>
<comment type="caution">
    <text evidence="2">The sequence shown here is derived from an EMBL/GenBank/DDBJ whole genome shotgun (WGS) entry which is preliminary data.</text>
</comment>
<protein>
    <submittedName>
        <fullName evidence="2">Uncharacterized protein</fullName>
    </submittedName>
</protein>
<feature type="transmembrane region" description="Helical" evidence="1">
    <location>
        <begin position="21"/>
        <end position="40"/>
    </location>
</feature>
<evidence type="ECO:0000313" key="2">
    <source>
        <dbReference type="EMBL" id="KAH7303455.1"/>
    </source>
</evidence>
<dbReference type="EMBL" id="JAGPNK010000033">
    <property type="protein sequence ID" value="KAH7303455.1"/>
    <property type="molecule type" value="Genomic_DNA"/>
</dbReference>
<keyword evidence="3" id="KW-1185">Reference proteome</keyword>